<evidence type="ECO:0000313" key="3">
    <source>
        <dbReference type="Proteomes" id="UP000636709"/>
    </source>
</evidence>
<proteinExistence type="predicted"/>
<dbReference type="EMBL" id="JACEFO010001653">
    <property type="protein sequence ID" value="KAF8725604.1"/>
    <property type="molecule type" value="Genomic_DNA"/>
</dbReference>
<dbReference type="InterPro" id="IPR044997">
    <property type="entry name" value="F-box_plant"/>
</dbReference>
<dbReference type="SUPFAM" id="SSF52047">
    <property type="entry name" value="RNI-like"/>
    <property type="match status" value="1"/>
</dbReference>
<sequence length="327" mass="37020">MSFVQACPVAFRWLTRLVLHDLAFGDSHGSTVLSSCRKLEHLSLNECVCEVDHVTGEDTVLTIDAPNSSLLGLEIITCAYAGINLVQAPKLGRLRCKDWLGADPPFRFGKVPCLDSIVLECSALHGQNPLALRHFLSNITTLSIMWLDFYDQMIWIKPEGPKHLSPIFRNLRDLYLYNIFSECDLNWTMFVLEAAPILNNFHLKLSCHPCERNACEDSAKKVNVVWHQASSDFKHGRLSLLQIIGFAVDEKLMKYIRHVIERVVGLRRIRLLDHEPCAKCDAMDAQSPVSTPQSPIRWRFPKDDDEKKLIKQQLIDGLPSSAEISMG</sequence>
<dbReference type="InterPro" id="IPR032675">
    <property type="entry name" value="LRR_dom_sf"/>
</dbReference>
<dbReference type="InterPro" id="IPR055357">
    <property type="entry name" value="LRR_At1g61320_AtMIF1"/>
</dbReference>
<accession>A0A835F1K4</accession>
<dbReference type="OrthoDB" id="665709at2759"/>
<dbReference type="Gene3D" id="3.80.10.10">
    <property type="entry name" value="Ribonuclease Inhibitor"/>
    <property type="match status" value="1"/>
</dbReference>
<dbReference type="PANTHER" id="PTHR32153">
    <property type="entry name" value="OJ000223_09.16 PROTEIN"/>
    <property type="match status" value="1"/>
</dbReference>
<evidence type="ECO:0000313" key="2">
    <source>
        <dbReference type="EMBL" id="KAF8725604.1"/>
    </source>
</evidence>
<comment type="caution">
    <text evidence="2">The sequence shown here is derived from an EMBL/GenBank/DDBJ whole genome shotgun (WGS) entry which is preliminary data.</text>
</comment>
<dbReference type="AlphaFoldDB" id="A0A835F1K4"/>
<protein>
    <recommendedName>
        <fullName evidence="1">At1g61320/AtMIF1 LRR domain-containing protein</fullName>
    </recommendedName>
</protein>
<keyword evidence="3" id="KW-1185">Reference proteome</keyword>
<dbReference type="Proteomes" id="UP000636709">
    <property type="component" value="Unassembled WGS sequence"/>
</dbReference>
<dbReference type="Pfam" id="PF23622">
    <property type="entry name" value="LRR_At1g61320_AtMIF1"/>
    <property type="match status" value="1"/>
</dbReference>
<feature type="domain" description="At1g61320/AtMIF1 LRR" evidence="1">
    <location>
        <begin position="11"/>
        <end position="282"/>
    </location>
</feature>
<evidence type="ECO:0000259" key="1">
    <source>
        <dbReference type="Pfam" id="PF23622"/>
    </source>
</evidence>
<organism evidence="2 3">
    <name type="scientific">Digitaria exilis</name>
    <dbReference type="NCBI Taxonomy" id="1010633"/>
    <lineage>
        <taxon>Eukaryota</taxon>
        <taxon>Viridiplantae</taxon>
        <taxon>Streptophyta</taxon>
        <taxon>Embryophyta</taxon>
        <taxon>Tracheophyta</taxon>
        <taxon>Spermatophyta</taxon>
        <taxon>Magnoliopsida</taxon>
        <taxon>Liliopsida</taxon>
        <taxon>Poales</taxon>
        <taxon>Poaceae</taxon>
        <taxon>PACMAD clade</taxon>
        <taxon>Panicoideae</taxon>
        <taxon>Panicodae</taxon>
        <taxon>Paniceae</taxon>
        <taxon>Anthephorinae</taxon>
        <taxon>Digitaria</taxon>
    </lineage>
</organism>
<name>A0A835F1K4_9POAL</name>
<gene>
    <name evidence="2" type="ORF">HU200_020144</name>
</gene>
<reference evidence="2" key="1">
    <citation type="submission" date="2020-07" db="EMBL/GenBank/DDBJ databases">
        <title>Genome sequence and genetic diversity analysis of an under-domesticated orphan crop, white fonio (Digitaria exilis).</title>
        <authorList>
            <person name="Bennetzen J.L."/>
            <person name="Chen S."/>
            <person name="Ma X."/>
            <person name="Wang X."/>
            <person name="Yssel A.E.J."/>
            <person name="Chaluvadi S.R."/>
            <person name="Johnson M."/>
            <person name="Gangashetty P."/>
            <person name="Hamidou F."/>
            <person name="Sanogo M.D."/>
            <person name="Zwaenepoel A."/>
            <person name="Wallace J."/>
            <person name="Van De Peer Y."/>
            <person name="Van Deynze A."/>
        </authorList>
    </citation>
    <scope>NUCLEOTIDE SEQUENCE</scope>
    <source>
        <tissue evidence="2">Leaves</tissue>
    </source>
</reference>